<accession>A0ABD3PWS7</accession>
<dbReference type="InterPro" id="IPR003959">
    <property type="entry name" value="ATPase_AAA_core"/>
</dbReference>
<evidence type="ECO:0000259" key="3">
    <source>
        <dbReference type="SMART" id="SM00382"/>
    </source>
</evidence>
<evidence type="ECO:0000313" key="5">
    <source>
        <dbReference type="Proteomes" id="UP001530400"/>
    </source>
</evidence>
<dbReference type="AlphaFoldDB" id="A0ABD3PWS7"/>
<comment type="caution">
    <text evidence="4">The sequence shown here is derived from an EMBL/GenBank/DDBJ whole genome shotgun (WGS) entry which is preliminary data.</text>
</comment>
<keyword evidence="1" id="KW-0547">Nucleotide-binding</keyword>
<keyword evidence="2" id="KW-0067">ATP-binding</keyword>
<dbReference type="Gene3D" id="3.40.50.300">
    <property type="entry name" value="P-loop containing nucleotide triphosphate hydrolases"/>
    <property type="match status" value="1"/>
</dbReference>
<organism evidence="4 5">
    <name type="scientific">Cyclotella atomus</name>
    <dbReference type="NCBI Taxonomy" id="382360"/>
    <lineage>
        <taxon>Eukaryota</taxon>
        <taxon>Sar</taxon>
        <taxon>Stramenopiles</taxon>
        <taxon>Ochrophyta</taxon>
        <taxon>Bacillariophyta</taxon>
        <taxon>Coscinodiscophyceae</taxon>
        <taxon>Thalassiosirophycidae</taxon>
        <taxon>Stephanodiscales</taxon>
        <taxon>Stephanodiscaceae</taxon>
        <taxon>Cyclotella</taxon>
    </lineage>
</organism>
<dbReference type="InterPro" id="IPR050168">
    <property type="entry name" value="AAA_ATPase_domain"/>
</dbReference>
<dbReference type="SMART" id="SM00382">
    <property type="entry name" value="AAA"/>
    <property type="match status" value="1"/>
</dbReference>
<keyword evidence="5" id="KW-1185">Reference proteome</keyword>
<reference evidence="4 5" key="1">
    <citation type="submission" date="2024-10" db="EMBL/GenBank/DDBJ databases">
        <title>Updated reference genomes for cyclostephanoid diatoms.</title>
        <authorList>
            <person name="Roberts W.R."/>
            <person name="Alverson A.J."/>
        </authorList>
    </citation>
    <scope>NUCLEOTIDE SEQUENCE [LARGE SCALE GENOMIC DNA]</scope>
    <source>
        <strain evidence="4 5">AJA010-31</strain>
    </source>
</reference>
<dbReference type="CDD" id="cd19481">
    <property type="entry name" value="RecA-like_protease"/>
    <property type="match status" value="1"/>
</dbReference>
<dbReference type="InterPro" id="IPR003593">
    <property type="entry name" value="AAA+_ATPase"/>
</dbReference>
<dbReference type="EMBL" id="JALLPJ020000432">
    <property type="protein sequence ID" value="KAL3792242.1"/>
    <property type="molecule type" value="Genomic_DNA"/>
</dbReference>
<gene>
    <name evidence="4" type="ORF">ACHAWO_006061</name>
</gene>
<protein>
    <recommendedName>
        <fullName evidence="3">AAA+ ATPase domain-containing protein</fullName>
    </recommendedName>
</protein>
<evidence type="ECO:0000256" key="1">
    <source>
        <dbReference type="ARBA" id="ARBA00022741"/>
    </source>
</evidence>
<dbReference type="PANTHER" id="PTHR23077:SF171">
    <property type="entry name" value="NUCLEAR VALOSIN-CONTAINING PROTEIN-LIKE"/>
    <property type="match status" value="1"/>
</dbReference>
<name>A0ABD3PWS7_9STRA</name>
<dbReference type="Proteomes" id="UP001530400">
    <property type="component" value="Unassembled WGS sequence"/>
</dbReference>
<evidence type="ECO:0000256" key="2">
    <source>
        <dbReference type="ARBA" id="ARBA00022840"/>
    </source>
</evidence>
<feature type="domain" description="AAA+ ATPase" evidence="3">
    <location>
        <begin position="559"/>
        <end position="696"/>
    </location>
</feature>
<proteinExistence type="predicted"/>
<dbReference type="Gene3D" id="1.10.8.60">
    <property type="match status" value="1"/>
</dbReference>
<dbReference type="PROSITE" id="PS51257">
    <property type="entry name" value="PROKAR_LIPOPROTEIN"/>
    <property type="match status" value="1"/>
</dbReference>
<dbReference type="Pfam" id="PF00004">
    <property type="entry name" value="AAA"/>
    <property type="match status" value="1"/>
</dbReference>
<evidence type="ECO:0000313" key="4">
    <source>
        <dbReference type="EMBL" id="KAL3792242.1"/>
    </source>
</evidence>
<dbReference type="GO" id="GO:0005524">
    <property type="term" value="F:ATP binding"/>
    <property type="evidence" value="ECO:0007669"/>
    <property type="project" value="UniProtKB-KW"/>
</dbReference>
<dbReference type="PANTHER" id="PTHR23077">
    <property type="entry name" value="AAA-FAMILY ATPASE"/>
    <property type="match status" value="1"/>
</dbReference>
<dbReference type="InterPro" id="IPR027417">
    <property type="entry name" value="P-loop_NTPase"/>
</dbReference>
<sequence>MKVSMCLTATLCALLGCTFTTAFFLPPGQRIALQLPTISDTRTALSISSNGNRISHHANANLSSSDASRYSFEEMKSMETRLENLQREAPELLCGFYESHLKSFSVRPGAVTSISVTSTCFALQAIYSTPDCSIFSSVVDLNLKRLPSLPSPTTSPVTPAKDERIPVRSVVKALLRANWRKDDMFQVPLLLYTVLKADGEREVLNQDMDEEFCHRVKELISATIDSRPRRRNGINQYYSDYIQYLITDALTTLVESTPDSIDNEIGLGGLPLAALPERAASNTLLALTRCVEVSYNELCRQLAFRTAGDMTNFDVIRLAYSLLTYVKASNAMAGTAGREVKKGEGPEPGTVVSLPNKRLVKAALDAFFDEQHLDGTWDKGQPIYKSFRKAGRDVGNAFVFVADTVGSLLGALPAEDFRPHLEGLHRLLSWIEQHQTVEFISDYCDSDTQQCYGKPLRGWASPHLTSQTSPLGWSTAQVLRCTMRMRKVVQRLLHIDVLEEFGGITNKGVPNLASWDRLLDTDLGDPKDNSRTLKDVLNERMIRPFVEIDERCNLPRFGAAYSSILFGPPGTAKSTICEALAQRMGWDFVVIDTASFLADGLTNVASRIRYVFARLQSLQDCVILFDEIEEFCLDRESPGLGMESRMLTTAMLTAINDLRRAKKSIFFLATNRLRAFDSAIIRPGRFDMQLFVGTPNLSARIILFRTQLASVPVAQDVKDTAEKSFCSFLSSVWEEDIMFFNYLESLQFASACADVVAKGNELTKDTMATILKSQAVVMTVRGAVRDEYVASMGLSRL</sequence>
<dbReference type="SUPFAM" id="SSF52540">
    <property type="entry name" value="P-loop containing nucleoside triphosphate hydrolases"/>
    <property type="match status" value="1"/>
</dbReference>